<dbReference type="Gene3D" id="3.10.50.40">
    <property type="match status" value="2"/>
</dbReference>
<dbReference type="Pfam" id="PF00639">
    <property type="entry name" value="Rotamase"/>
    <property type="match status" value="2"/>
</dbReference>
<dbReference type="PANTHER" id="PTHR47245">
    <property type="entry name" value="PEPTIDYLPROLYL ISOMERASE"/>
    <property type="match status" value="1"/>
</dbReference>
<comment type="caution">
    <text evidence="3">The sequence shown here is derived from an EMBL/GenBank/DDBJ whole genome shotgun (WGS) entry which is preliminary data.</text>
</comment>
<feature type="domain" description="PpiC" evidence="2">
    <location>
        <begin position="241"/>
        <end position="344"/>
    </location>
</feature>
<evidence type="ECO:0000259" key="2">
    <source>
        <dbReference type="PROSITE" id="PS50198"/>
    </source>
</evidence>
<sequence>MINISRFLFLILILGFSCSPKSTVTKVETQEVLPSPLLSIGDNAVFGDEFLHMLTKNREFKNPDSKISVEEFQENLDLFINYKLKVKEAESMGLDKTEEFSREFEVFKDDLTQPFLIKNSLQEGELMKAYNRMKEVVKASHILLQFPPNASQADTISVLRMALKLKEEAENGADFNELAFEHSDDPSAKDNKGNLGYFTALQMVSSFEDAAYSMQVGQISDPILTNFGYHIIRLEDRQPNPGEVKVSHILVRSQGNDPITEERILRKVSEIYSELQKPESSWEEICQLYSEDTGTKNSGGSLPWIGLGSVIPEFERAAFSLQEEGEISPPVKTPFGYHIIRLEGKKPLASYEEMESSIKSRILRDSRSTLIQSQVVAIQKSKYGFVENEILVDSISGIFASTPRQEIAKTIESKNLSDSVLFNINSTPNTVKGLLEFIAEDRQVVRTNPQNYFKTWFDKFVEVKLQEAEITDLMTNNEEYRLLIQEYRDGILLFSLMNEQVWQKAIEDSLGQVSFYQENINRYQWNDRVQALILTMGKEESIPSVRRFLADKKYQPNLVDRLENTFLINNPLAFTVSEGIFEWQQHPILKNADMSKNFQELRIEGKAYMLVLGEKVLPGPKKFEETRGKVIQDYQEFLDKKLISSLKEKYAVQINEEEKQKIFDLAVQK</sequence>
<organism evidence="3 4">
    <name type="scientific">Aquiflexum gelatinilyticum</name>
    <dbReference type="NCBI Taxonomy" id="2961943"/>
    <lineage>
        <taxon>Bacteria</taxon>
        <taxon>Pseudomonadati</taxon>
        <taxon>Bacteroidota</taxon>
        <taxon>Cytophagia</taxon>
        <taxon>Cytophagales</taxon>
        <taxon>Cyclobacteriaceae</taxon>
        <taxon>Aquiflexum</taxon>
    </lineage>
</organism>
<dbReference type="PANTHER" id="PTHR47245:SF2">
    <property type="entry name" value="PEPTIDYL-PROLYL CIS-TRANS ISOMERASE HP_0175-RELATED"/>
    <property type="match status" value="1"/>
</dbReference>
<dbReference type="PROSITE" id="PS51257">
    <property type="entry name" value="PROKAR_LIPOPROTEIN"/>
    <property type="match status" value="1"/>
</dbReference>
<evidence type="ECO:0000313" key="3">
    <source>
        <dbReference type="EMBL" id="MCR9014197.1"/>
    </source>
</evidence>
<protein>
    <submittedName>
        <fullName evidence="3">Peptidylprolyl isomerase</fullName>
        <ecNumber evidence="3">5.2.1.8</ecNumber>
    </submittedName>
</protein>
<keyword evidence="4" id="KW-1185">Reference proteome</keyword>
<keyword evidence="1 3" id="KW-0413">Isomerase</keyword>
<evidence type="ECO:0000256" key="1">
    <source>
        <dbReference type="PROSITE-ProRule" id="PRU00278"/>
    </source>
</evidence>
<reference evidence="3" key="1">
    <citation type="submission" date="2022-08" db="EMBL/GenBank/DDBJ databases">
        <authorList>
            <person name="Zhang D."/>
        </authorList>
    </citation>
    <scope>NUCLEOTIDE SEQUENCE</scope>
    <source>
        <strain evidence="3">XJ19-11</strain>
    </source>
</reference>
<evidence type="ECO:0000313" key="4">
    <source>
        <dbReference type="Proteomes" id="UP001142175"/>
    </source>
</evidence>
<proteinExistence type="predicted"/>
<dbReference type="SUPFAM" id="SSF54534">
    <property type="entry name" value="FKBP-like"/>
    <property type="match status" value="2"/>
</dbReference>
<dbReference type="RefSeq" id="WP_258422087.1">
    <property type="nucleotide sequence ID" value="NZ_JANSUY010000002.1"/>
</dbReference>
<dbReference type="PROSITE" id="PS50198">
    <property type="entry name" value="PPIC_PPIASE_2"/>
    <property type="match status" value="2"/>
</dbReference>
<feature type="domain" description="PpiC" evidence="2">
    <location>
        <begin position="134"/>
        <end position="236"/>
    </location>
</feature>
<dbReference type="InterPro" id="IPR050245">
    <property type="entry name" value="PrsA_foldase"/>
</dbReference>
<dbReference type="AlphaFoldDB" id="A0A9X2P367"/>
<accession>A0A9X2P367</accession>
<dbReference type="Proteomes" id="UP001142175">
    <property type="component" value="Unassembled WGS sequence"/>
</dbReference>
<gene>
    <name evidence="3" type="ORF">NU887_04065</name>
</gene>
<dbReference type="InterPro" id="IPR046357">
    <property type="entry name" value="PPIase_dom_sf"/>
</dbReference>
<name>A0A9X2P367_9BACT</name>
<dbReference type="EC" id="5.2.1.8" evidence="3"/>
<dbReference type="InterPro" id="IPR000297">
    <property type="entry name" value="PPIase_PpiC"/>
</dbReference>
<dbReference type="GO" id="GO:0003755">
    <property type="term" value="F:peptidyl-prolyl cis-trans isomerase activity"/>
    <property type="evidence" value="ECO:0007669"/>
    <property type="project" value="UniProtKB-KW"/>
</dbReference>
<keyword evidence="1" id="KW-0697">Rotamase</keyword>
<dbReference type="EMBL" id="JANSUY010000002">
    <property type="protein sequence ID" value="MCR9014197.1"/>
    <property type="molecule type" value="Genomic_DNA"/>
</dbReference>